<comment type="caution">
    <text evidence="20">The sequence shown here is derived from an EMBL/GenBank/DDBJ whole genome shotgun (WGS) entry which is preliminary data.</text>
</comment>
<dbReference type="SUPFAM" id="SSF54991">
    <property type="entry name" value="Anticodon-binding domain of PheRS"/>
    <property type="match status" value="1"/>
</dbReference>
<evidence type="ECO:0000256" key="9">
    <source>
        <dbReference type="ARBA" id="ARBA00022840"/>
    </source>
</evidence>
<dbReference type="InterPro" id="IPR005121">
    <property type="entry name" value="Fdx_antiC-bd"/>
</dbReference>
<keyword evidence="9 15" id="KW-0067">ATP-binding</keyword>
<evidence type="ECO:0000256" key="10">
    <source>
        <dbReference type="ARBA" id="ARBA00022842"/>
    </source>
</evidence>
<dbReference type="InterPro" id="IPR009061">
    <property type="entry name" value="DNA-bd_dom_put_sf"/>
</dbReference>
<dbReference type="Gene3D" id="3.30.56.10">
    <property type="match status" value="2"/>
</dbReference>
<dbReference type="SUPFAM" id="SSF55681">
    <property type="entry name" value="Class II aaRS and biotin synthetases"/>
    <property type="match status" value="1"/>
</dbReference>
<dbReference type="Gene3D" id="3.50.40.10">
    <property type="entry name" value="Phenylalanyl-trna Synthetase, Chain B, domain 3"/>
    <property type="match status" value="1"/>
</dbReference>
<dbReference type="InterPro" id="IPR002547">
    <property type="entry name" value="tRNA-bd_dom"/>
</dbReference>
<name>A0A941IMC5_9ACTN</name>
<evidence type="ECO:0000256" key="7">
    <source>
        <dbReference type="ARBA" id="ARBA00022723"/>
    </source>
</evidence>
<evidence type="ECO:0000256" key="12">
    <source>
        <dbReference type="ARBA" id="ARBA00022917"/>
    </source>
</evidence>
<dbReference type="Pfam" id="PF03483">
    <property type="entry name" value="B3_4"/>
    <property type="match status" value="1"/>
</dbReference>
<dbReference type="Gene3D" id="2.40.50.140">
    <property type="entry name" value="Nucleic acid-binding proteins"/>
    <property type="match status" value="1"/>
</dbReference>
<dbReference type="FunFam" id="3.30.70.380:FF:000001">
    <property type="entry name" value="Phenylalanine--tRNA ligase beta subunit"/>
    <property type="match status" value="1"/>
</dbReference>
<keyword evidence="8 15" id="KW-0547">Nucleotide-binding</keyword>
<evidence type="ECO:0000256" key="2">
    <source>
        <dbReference type="ARBA" id="ARBA00008653"/>
    </source>
</evidence>
<dbReference type="GO" id="GO:0000049">
    <property type="term" value="F:tRNA binding"/>
    <property type="evidence" value="ECO:0007669"/>
    <property type="project" value="UniProtKB-UniRule"/>
</dbReference>
<evidence type="ECO:0000256" key="16">
    <source>
        <dbReference type="PROSITE-ProRule" id="PRU00209"/>
    </source>
</evidence>
<dbReference type="CDD" id="cd00769">
    <property type="entry name" value="PheRS_beta_core"/>
    <property type="match status" value="1"/>
</dbReference>
<evidence type="ECO:0000256" key="6">
    <source>
        <dbReference type="ARBA" id="ARBA00022598"/>
    </source>
</evidence>
<dbReference type="PROSITE" id="PS51483">
    <property type="entry name" value="B5"/>
    <property type="match status" value="1"/>
</dbReference>
<dbReference type="CDD" id="cd02796">
    <property type="entry name" value="tRNA_bind_bactPheRS"/>
    <property type="match status" value="1"/>
</dbReference>
<keyword evidence="10 15" id="KW-0460">Magnesium</keyword>
<dbReference type="SUPFAM" id="SSF50249">
    <property type="entry name" value="Nucleic acid-binding proteins"/>
    <property type="match status" value="1"/>
</dbReference>
<sequence>MRVPLSWLREYVDLPAEVSGRELAEKLIPIGFEVETVHSSGAGLSGPLVVGHVLEIEELTGFKKPIRFCQVDVGAENGGVRGIVCGARNFKAGDKVVAALPGAVLPGDFKIAARKTYDHVSDGMICSARELGLGDDHSGIIVLPSDVPVGADAIELLGIRDEVLDIAVTTDRGYCLSMRGMARETAIAYGLTLRDPALLDTPAPTGNGFPVTLADPTGCDRFVARAVRGIDPLATTPLWMQRRIQLAGMRPISLIVDITNYVMLEIGQPLHGYDLHRLTGGITVRRAAPGEKLTTLDDVERTLHPEDLLITDGSGPIGLAGVMGGASTEVHEGTVDVLIEAAHFAPATIARTARRHKLPSEASRRFERAVDPNAAAAAAQRAVDLLVLLGHGEADPEVTVASTQPHPPAPIAIDAELPGRVAGVAYERAAVVRRLQEVGCSVEGTDVLSVTPPTWRPDLTDPNDLAEEVIRLEGYDRIPSRLPTAPRGRGLTLRQRLHRRVGRSLADAGYVEVLNYPFVGKAELDAMGIPETDARRSALTVVNPISDEQPQLRTTLLPGLFATLRRNVGRGFPDVALFETGLVYQPRPGASAPPRLPVDRRPTDEELAALESALPDQPRHVAAVLTGTWERSGWWGEGRAANWADAVEAARTVAAACGAELTVDQEQYEPWHPGRCAVLSLDERIVGYAGELHPKVLEQLGLPPRTCAMELNLDALVPETEVHVRGPRVSGFPVAAIDVALVVSREVPAADVESALVAGAGPLLESVRLFDVYEGDRIEAGSKSLAFSLRLRAADRTLKADEVAAVRDAAVASAARHTDAVLRG</sequence>
<dbReference type="GO" id="GO:0004826">
    <property type="term" value="F:phenylalanine-tRNA ligase activity"/>
    <property type="evidence" value="ECO:0007669"/>
    <property type="project" value="UniProtKB-UniRule"/>
</dbReference>
<dbReference type="Pfam" id="PF01588">
    <property type="entry name" value="tRNA_bind"/>
    <property type="match status" value="1"/>
</dbReference>
<evidence type="ECO:0000313" key="20">
    <source>
        <dbReference type="EMBL" id="MBR7828446.1"/>
    </source>
</evidence>
<comment type="catalytic activity">
    <reaction evidence="14 15">
        <text>tRNA(Phe) + L-phenylalanine + ATP = L-phenylalanyl-tRNA(Phe) + AMP + diphosphate + H(+)</text>
        <dbReference type="Rhea" id="RHEA:19413"/>
        <dbReference type="Rhea" id="RHEA-COMP:9668"/>
        <dbReference type="Rhea" id="RHEA-COMP:9699"/>
        <dbReference type="ChEBI" id="CHEBI:15378"/>
        <dbReference type="ChEBI" id="CHEBI:30616"/>
        <dbReference type="ChEBI" id="CHEBI:33019"/>
        <dbReference type="ChEBI" id="CHEBI:58095"/>
        <dbReference type="ChEBI" id="CHEBI:78442"/>
        <dbReference type="ChEBI" id="CHEBI:78531"/>
        <dbReference type="ChEBI" id="CHEBI:456215"/>
        <dbReference type="EC" id="6.1.1.20"/>
    </reaction>
</comment>
<keyword evidence="5 16" id="KW-0820">tRNA-binding</keyword>
<dbReference type="InterPro" id="IPR020825">
    <property type="entry name" value="Phe-tRNA_synthase-like_B3/B4"/>
</dbReference>
<comment type="cofactor">
    <cofactor evidence="15">
        <name>Mg(2+)</name>
        <dbReference type="ChEBI" id="CHEBI:18420"/>
    </cofactor>
    <text evidence="15">Binds 2 magnesium ions per tetramer.</text>
</comment>
<dbReference type="EMBL" id="JAGSOH010000056">
    <property type="protein sequence ID" value="MBR7828446.1"/>
    <property type="molecule type" value="Genomic_DNA"/>
</dbReference>
<evidence type="ECO:0000313" key="21">
    <source>
        <dbReference type="Proteomes" id="UP000676325"/>
    </source>
</evidence>
<dbReference type="Proteomes" id="UP000676325">
    <property type="component" value="Unassembled WGS sequence"/>
</dbReference>
<feature type="domain" description="B5" evidence="19">
    <location>
        <begin position="406"/>
        <end position="480"/>
    </location>
</feature>
<dbReference type="SMART" id="SM00873">
    <property type="entry name" value="B3_4"/>
    <property type="match status" value="1"/>
</dbReference>
<reference evidence="20" key="1">
    <citation type="submission" date="2021-04" db="EMBL/GenBank/DDBJ databases">
        <title>Genome based classification of Actinospica acidithermotolerans sp. nov., an actinobacterium isolated from an Indonesian hot spring.</title>
        <authorList>
            <person name="Kusuma A.B."/>
            <person name="Putra K.E."/>
            <person name="Nafisah S."/>
            <person name="Loh J."/>
            <person name="Nouioui I."/>
            <person name="Goodfellow M."/>
        </authorList>
    </citation>
    <scope>NUCLEOTIDE SEQUENCE</scope>
    <source>
        <strain evidence="20">MGRD01-02</strain>
    </source>
</reference>
<dbReference type="InterPro" id="IPR004532">
    <property type="entry name" value="Phe-tRNA-ligase_IIc_bsu_bact"/>
</dbReference>
<dbReference type="Gene3D" id="3.30.930.10">
    <property type="entry name" value="Bira Bifunctional Protein, Domain 2"/>
    <property type="match status" value="1"/>
</dbReference>
<dbReference type="RefSeq" id="WP_212519580.1">
    <property type="nucleotide sequence ID" value="NZ_JAGSOH010000056.1"/>
</dbReference>
<evidence type="ECO:0000259" key="19">
    <source>
        <dbReference type="PROSITE" id="PS51483"/>
    </source>
</evidence>
<comment type="subunit">
    <text evidence="3 15">Tetramer of two alpha and two beta subunits.</text>
</comment>
<dbReference type="PROSITE" id="PS51447">
    <property type="entry name" value="FDX_ACB"/>
    <property type="match status" value="1"/>
</dbReference>
<keyword evidence="13 15" id="KW-0030">Aminoacyl-tRNA synthetase</keyword>
<feature type="binding site" evidence="15">
    <location>
        <position position="468"/>
    </location>
    <ligand>
        <name>Mg(2+)</name>
        <dbReference type="ChEBI" id="CHEBI:18420"/>
        <note>shared with alpha subunit</note>
    </ligand>
</feature>
<evidence type="ECO:0000259" key="18">
    <source>
        <dbReference type="PROSITE" id="PS51447"/>
    </source>
</evidence>
<keyword evidence="12 15" id="KW-0648">Protein biosynthesis</keyword>
<evidence type="ECO:0000256" key="11">
    <source>
        <dbReference type="ARBA" id="ARBA00022884"/>
    </source>
</evidence>
<dbReference type="Gene3D" id="3.30.70.380">
    <property type="entry name" value="Ferrodoxin-fold anticodon-binding domain"/>
    <property type="match status" value="1"/>
</dbReference>
<dbReference type="InterPro" id="IPR012340">
    <property type="entry name" value="NA-bd_OB-fold"/>
</dbReference>
<dbReference type="PANTHER" id="PTHR10947:SF0">
    <property type="entry name" value="PHENYLALANINE--TRNA LIGASE BETA SUBUNIT"/>
    <property type="match status" value="1"/>
</dbReference>
<keyword evidence="21" id="KW-1185">Reference proteome</keyword>
<evidence type="ECO:0000256" key="4">
    <source>
        <dbReference type="ARBA" id="ARBA00022490"/>
    </source>
</evidence>
<dbReference type="FunFam" id="2.40.50.140:FF:000045">
    <property type="entry name" value="Phenylalanine--tRNA ligase beta subunit"/>
    <property type="match status" value="1"/>
</dbReference>
<gene>
    <name evidence="15" type="primary">pheT</name>
    <name evidence="20" type="ORF">KDK95_19195</name>
</gene>
<evidence type="ECO:0000256" key="8">
    <source>
        <dbReference type="ARBA" id="ARBA00022741"/>
    </source>
</evidence>
<dbReference type="GO" id="GO:0006432">
    <property type="term" value="P:phenylalanyl-tRNA aminoacylation"/>
    <property type="evidence" value="ECO:0007669"/>
    <property type="project" value="UniProtKB-UniRule"/>
</dbReference>
<dbReference type="PROSITE" id="PS50886">
    <property type="entry name" value="TRBD"/>
    <property type="match status" value="1"/>
</dbReference>
<dbReference type="InterPro" id="IPR041616">
    <property type="entry name" value="PheRS_beta_core"/>
</dbReference>
<accession>A0A941IMC5</accession>
<evidence type="ECO:0000256" key="15">
    <source>
        <dbReference type="HAMAP-Rule" id="MF_00283"/>
    </source>
</evidence>
<feature type="binding site" evidence="15">
    <location>
        <position position="467"/>
    </location>
    <ligand>
        <name>Mg(2+)</name>
        <dbReference type="ChEBI" id="CHEBI:18420"/>
        <note>shared with alpha subunit</note>
    </ligand>
</feature>
<dbReference type="InterPro" id="IPR005146">
    <property type="entry name" value="B3/B4_tRNA-bd"/>
</dbReference>
<feature type="binding site" evidence="15">
    <location>
        <position position="464"/>
    </location>
    <ligand>
        <name>Mg(2+)</name>
        <dbReference type="ChEBI" id="CHEBI:18420"/>
        <note>shared with alpha subunit</note>
    </ligand>
</feature>
<dbReference type="Pfam" id="PF03484">
    <property type="entry name" value="B5"/>
    <property type="match status" value="1"/>
</dbReference>
<dbReference type="Pfam" id="PF03147">
    <property type="entry name" value="FDX-ACB"/>
    <property type="match status" value="1"/>
</dbReference>
<dbReference type="SMART" id="SM00874">
    <property type="entry name" value="B5"/>
    <property type="match status" value="1"/>
</dbReference>
<dbReference type="GO" id="GO:0005524">
    <property type="term" value="F:ATP binding"/>
    <property type="evidence" value="ECO:0007669"/>
    <property type="project" value="UniProtKB-UniRule"/>
</dbReference>
<keyword evidence="6 15" id="KW-0436">Ligase</keyword>
<dbReference type="GO" id="GO:0009328">
    <property type="term" value="C:phenylalanine-tRNA ligase complex"/>
    <property type="evidence" value="ECO:0007669"/>
    <property type="project" value="TreeGrafter"/>
</dbReference>
<dbReference type="InterPro" id="IPR033714">
    <property type="entry name" value="tRNA_bind_bactPheRS"/>
</dbReference>
<evidence type="ECO:0000256" key="5">
    <source>
        <dbReference type="ARBA" id="ARBA00022555"/>
    </source>
</evidence>
<evidence type="ECO:0000256" key="1">
    <source>
        <dbReference type="ARBA" id="ARBA00004496"/>
    </source>
</evidence>
<dbReference type="SUPFAM" id="SSF56037">
    <property type="entry name" value="PheT/TilS domain"/>
    <property type="match status" value="1"/>
</dbReference>
<dbReference type="FunFam" id="3.30.930.10:FF:000130">
    <property type="entry name" value="Phenylalanine--tRNA ligase beta subunit"/>
    <property type="match status" value="1"/>
</dbReference>
<comment type="similarity">
    <text evidence="2 15">Belongs to the phenylalanyl-tRNA synthetase beta subunit family. Type 1 subfamily.</text>
</comment>
<feature type="domain" description="TRNA-binding" evidence="17">
    <location>
        <begin position="42"/>
        <end position="154"/>
    </location>
</feature>
<protein>
    <recommendedName>
        <fullName evidence="15">Phenylalanine--tRNA ligase beta subunit</fullName>
        <ecNumber evidence="15">6.1.1.20</ecNumber>
    </recommendedName>
    <alternativeName>
        <fullName evidence="15">Phenylalanyl-tRNA synthetase beta subunit</fullName>
        <shortName evidence="15">PheRS</shortName>
    </alternativeName>
</protein>
<proteinExistence type="inferred from homology"/>
<dbReference type="AlphaFoldDB" id="A0A941IMC5"/>
<dbReference type="PANTHER" id="PTHR10947">
    <property type="entry name" value="PHENYLALANYL-TRNA SYNTHETASE BETA CHAIN AND LEUCINE-RICH REPEAT-CONTAINING PROTEIN 47"/>
    <property type="match status" value="1"/>
</dbReference>
<keyword evidence="7 15" id="KW-0479">Metal-binding</keyword>
<comment type="subcellular location">
    <subcellularLocation>
        <location evidence="1 15">Cytoplasm</location>
    </subcellularLocation>
</comment>
<dbReference type="NCBIfam" id="TIGR00472">
    <property type="entry name" value="pheT_bact"/>
    <property type="match status" value="1"/>
</dbReference>
<dbReference type="SMART" id="SM00896">
    <property type="entry name" value="FDX-ACB"/>
    <property type="match status" value="1"/>
</dbReference>
<feature type="binding site" evidence="15">
    <location>
        <position position="458"/>
    </location>
    <ligand>
        <name>Mg(2+)</name>
        <dbReference type="ChEBI" id="CHEBI:18420"/>
        <note>shared with alpha subunit</note>
    </ligand>
</feature>
<dbReference type="Pfam" id="PF17759">
    <property type="entry name" value="tRNA_synthFbeta"/>
    <property type="match status" value="1"/>
</dbReference>
<dbReference type="InterPro" id="IPR045060">
    <property type="entry name" value="Phe-tRNA-ligase_IIc_bsu"/>
</dbReference>
<evidence type="ECO:0000256" key="13">
    <source>
        <dbReference type="ARBA" id="ARBA00023146"/>
    </source>
</evidence>
<dbReference type="InterPro" id="IPR005147">
    <property type="entry name" value="tRNA_synthase_B5-dom"/>
</dbReference>
<evidence type="ECO:0000256" key="3">
    <source>
        <dbReference type="ARBA" id="ARBA00011209"/>
    </source>
</evidence>
<dbReference type="GO" id="GO:0000287">
    <property type="term" value="F:magnesium ion binding"/>
    <property type="evidence" value="ECO:0007669"/>
    <property type="project" value="UniProtKB-UniRule"/>
</dbReference>
<feature type="domain" description="FDX-ACB" evidence="18">
    <location>
        <begin position="730"/>
        <end position="823"/>
    </location>
</feature>
<keyword evidence="4 15" id="KW-0963">Cytoplasm</keyword>
<dbReference type="InterPro" id="IPR045864">
    <property type="entry name" value="aa-tRNA-synth_II/BPL/LPL"/>
</dbReference>
<organism evidence="20 21">
    <name type="scientific">Actinospica acidithermotolerans</name>
    <dbReference type="NCBI Taxonomy" id="2828514"/>
    <lineage>
        <taxon>Bacteria</taxon>
        <taxon>Bacillati</taxon>
        <taxon>Actinomycetota</taxon>
        <taxon>Actinomycetes</taxon>
        <taxon>Catenulisporales</taxon>
        <taxon>Actinospicaceae</taxon>
        <taxon>Actinospica</taxon>
    </lineage>
</organism>
<dbReference type="FunFam" id="3.50.40.10:FF:000001">
    <property type="entry name" value="Phenylalanine--tRNA ligase beta subunit"/>
    <property type="match status" value="1"/>
</dbReference>
<dbReference type="EC" id="6.1.1.20" evidence="15"/>
<evidence type="ECO:0000259" key="17">
    <source>
        <dbReference type="PROSITE" id="PS50886"/>
    </source>
</evidence>
<dbReference type="InterPro" id="IPR036690">
    <property type="entry name" value="Fdx_antiC-bd_sf"/>
</dbReference>
<dbReference type="SUPFAM" id="SSF46955">
    <property type="entry name" value="Putative DNA-binding domain"/>
    <property type="match status" value="1"/>
</dbReference>
<evidence type="ECO:0000256" key="14">
    <source>
        <dbReference type="ARBA" id="ARBA00049255"/>
    </source>
</evidence>
<keyword evidence="11 16" id="KW-0694">RNA-binding</keyword>
<dbReference type="HAMAP" id="MF_00283">
    <property type="entry name" value="Phe_tRNA_synth_beta1"/>
    <property type="match status" value="1"/>
</dbReference>